<organism evidence="1 2">
    <name type="scientific">Candidatus Accumulibacter vicinus</name>
    <dbReference type="NCBI Taxonomy" id="2954382"/>
    <lineage>
        <taxon>Bacteria</taxon>
        <taxon>Pseudomonadati</taxon>
        <taxon>Pseudomonadota</taxon>
        <taxon>Betaproteobacteria</taxon>
        <taxon>Candidatus Accumulibacter</taxon>
    </lineage>
</organism>
<name>A0A084Y2G1_9PROT</name>
<evidence type="ECO:0000313" key="1">
    <source>
        <dbReference type="EMBL" id="KFB68905.1"/>
    </source>
</evidence>
<dbReference type="STRING" id="1457154.CAPSK01_001760"/>
<protein>
    <submittedName>
        <fullName evidence="1">Uncharacterized protein</fullName>
    </submittedName>
</protein>
<comment type="caution">
    <text evidence="1">The sequence shown here is derived from an EMBL/GenBank/DDBJ whole genome shotgun (WGS) entry which is preliminary data.</text>
</comment>
<sequence length="120" mass="12995">MNANEFKAQERAKNVAKFGRWASARKRDAADPMKLLFEPAPRNELEALRHGNALANTGNYPVGTSECFNVGISGGCGPECFVYLKGKCGEPQEMLPGMDADGLKLHAELYGPNNQGNRPA</sequence>
<reference evidence="1 2" key="1">
    <citation type="submission" date="2014-07" db="EMBL/GenBank/DDBJ databases">
        <title>Expanding our view of genomic diversity in Candidatus Accumulibacter clades.</title>
        <authorList>
            <person name="Skennerton C.T."/>
            <person name="Barr J.J."/>
            <person name="Slater F.R."/>
            <person name="Bond P.L."/>
            <person name="Tyson G.W."/>
        </authorList>
    </citation>
    <scope>NUCLEOTIDE SEQUENCE [LARGE SCALE GENOMIC DNA]</scope>
    <source>
        <strain evidence="2">SK-01</strain>
    </source>
</reference>
<evidence type="ECO:0000313" key="2">
    <source>
        <dbReference type="Proteomes" id="UP000019812"/>
    </source>
</evidence>
<gene>
    <name evidence="1" type="ORF">CAPSK01_001760</name>
</gene>
<accession>A0A084Y2G1</accession>
<dbReference type="Proteomes" id="UP000019812">
    <property type="component" value="Unassembled WGS sequence"/>
</dbReference>
<proteinExistence type="predicted"/>
<dbReference type="EMBL" id="JDSS02000019">
    <property type="protein sequence ID" value="KFB68905.1"/>
    <property type="molecule type" value="Genomic_DNA"/>
</dbReference>
<dbReference type="RefSeq" id="WP_273703304.1">
    <property type="nucleotide sequence ID" value="NZ_JDSS02000019.1"/>
</dbReference>
<dbReference type="AlphaFoldDB" id="A0A084Y2G1"/>